<dbReference type="Pfam" id="PF03597">
    <property type="entry name" value="FixS"/>
    <property type="match status" value="1"/>
</dbReference>
<keyword evidence="1" id="KW-1133">Transmembrane helix</keyword>
<evidence type="ECO:0000256" key="1">
    <source>
        <dbReference type="SAM" id="Phobius"/>
    </source>
</evidence>
<protein>
    <submittedName>
        <fullName evidence="2">Cbb3-type cytochrome oxidase assembly protein CcoS</fullName>
    </submittedName>
</protein>
<keyword evidence="1" id="KW-0472">Membrane</keyword>
<evidence type="ECO:0000313" key="3">
    <source>
        <dbReference type="Proteomes" id="UP001562065"/>
    </source>
</evidence>
<keyword evidence="1" id="KW-0812">Transmembrane</keyword>
<accession>A0ABV4AJQ3</accession>
<dbReference type="RefSeq" id="WP_369456314.1">
    <property type="nucleotide sequence ID" value="NZ_JBGCUO010000002.1"/>
</dbReference>
<gene>
    <name evidence="2" type="primary">ccoS</name>
    <name evidence="2" type="ORF">AB5I84_12870</name>
</gene>
<name>A0ABV4AJQ3_9GAMM</name>
<dbReference type="EMBL" id="JBGCUO010000002">
    <property type="protein sequence ID" value="MEY1663047.1"/>
    <property type="molecule type" value="Genomic_DNA"/>
</dbReference>
<comment type="caution">
    <text evidence="2">The sequence shown here is derived from an EMBL/GenBank/DDBJ whole genome shotgun (WGS) entry which is preliminary data.</text>
</comment>
<feature type="transmembrane region" description="Helical" evidence="1">
    <location>
        <begin position="6"/>
        <end position="26"/>
    </location>
</feature>
<dbReference type="PANTHER" id="PTHR41532:SF1">
    <property type="entry name" value="FIXS PROTEIN"/>
    <property type="match status" value="1"/>
</dbReference>
<proteinExistence type="predicted"/>
<keyword evidence="3" id="KW-1185">Reference proteome</keyword>
<sequence>MESIIILIPIGLAFVGTAIWILFRALRDGQFDDLERPAWQVVFDDLDERNGKKPTTLKSEDDETAP</sequence>
<dbReference type="InterPro" id="IPR004714">
    <property type="entry name" value="Cyt_oxidase_maturation_cbb3"/>
</dbReference>
<organism evidence="2 3">
    <name type="scientific">Isoalcanivorax beigongshangi</name>
    <dbReference type="NCBI Taxonomy" id="3238810"/>
    <lineage>
        <taxon>Bacteria</taxon>
        <taxon>Pseudomonadati</taxon>
        <taxon>Pseudomonadota</taxon>
        <taxon>Gammaproteobacteria</taxon>
        <taxon>Oceanospirillales</taxon>
        <taxon>Alcanivoracaceae</taxon>
        <taxon>Isoalcanivorax</taxon>
    </lineage>
</organism>
<evidence type="ECO:0000313" key="2">
    <source>
        <dbReference type="EMBL" id="MEY1663047.1"/>
    </source>
</evidence>
<dbReference type="Proteomes" id="UP001562065">
    <property type="component" value="Unassembled WGS sequence"/>
</dbReference>
<dbReference type="NCBIfam" id="TIGR00847">
    <property type="entry name" value="ccoS"/>
    <property type="match status" value="1"/>
</dbReference>
<dbReference type="PANTHER" id="PTHR41532">
    <property type="entry name" value="FIXS PROTEIN"/>
    <property type="match status" value="1"/>
</dbReference>
<reference evidence="2 3" key="1">
    <citation type="submission" date="2024-07" db="EMBL/GenBank/DDBJ databases">
        <authorList>
            <person name="Ren Q."/>
        </authorList>
    </citation>
    <scope>NUCLEOTIDE SEQUENCE [LARGE SCALE GENOMIC DNA]</scope>
    <source>
        <strain evidence="2 3">REN37</strain>
    </source>
</reference>